<evidence type="ECO:0000313" key="3">
    <source>
        <dbReference type="Proteomes" id="UP000548632"/>
    </source>
</evidence>
<dbReference type="SUPFAM" id="SSF52980">
    <property type="entry name" value="Restriction endonuclease-like"/>
    <property type="match status" value="1"/>
</dbReference>
<dbReference type="AlphaFoldDB" id="A0A839HBT8"/>
<proteinExistence type="predicted"/>
<dbReference type="InterPro" id="IPR008538">
    <property type="entry name" value="Uma2"/>
</dbReference>
<dbReference type="PANTHER" id="PTHR36558:SF1">
    <property type="entry name" value="RESTRICTION ENDONUCLEASE DOMAIN-CONTAINING PROTEIN-RELATED"/>
    <property type="match status" value="1"/>
</dbReference>
<dbReference type="Pfam" id="PF05685">
    <property type="entry name" value="Uma2"/>
    <property type="match status" value="1"/>
</dbReference>
<keyword evidence="3" id="KW-1185">Reference proteome</keyword>
<dbReference type="CDD" id="cd06260">
    <property type="entry name" value="DUF820-like"/>
    <property type="match status" value="1"/>
</dbReference>
<dbReference type="Gene3D" id="3.90.1570.10">
    <property type="entry name" value="tt1808, chain A"/>
    <property type="match status" value="1"/>
</dbReference>
<keyword evidence="2" id="KW-0378">Hydrolase</keyword>
<dbReference type="GO" id="GO:0004519">
    <property type="term" value="F:endonuclease activity"/>
    <property type="evidence" value="ECO:0007669"/>
    <property type="project" value="UniProtKB-KW"/>
</dbReference>
<dbReference type="InterPro" id="IPR012296">
    <property type="entry name" value="Nuclease_put_TT1808"/>
</dbReference>
<keyword evidence="2" id="KW-0540">Nuclease</keyword>
<name>A0A839HBT8_9GAMM</name>
<organism evidence="2 3">
    <name type="scientific">Thiospirillum jenense</name>
    <dbReference type="NCBI Taxonomy" id="1653858"/>
    <lineage>
        <taxon>Bacteria</taxon>
        <taxon>Pseudomonadati</taxon>
        <taxon>Pseudomonadota</taxon>
        <taxon>Gammaproteobacteria</taxon>
        <taxon>Chromatiales</taxon>
        <taxon>Chromatiaceae</taxon>
        <taxon>Thiospirillum</taxon>
    </lineage>
</organism>
<comment type="caution">
    <text evidence="2">The sequence shown here is derived from an EMBL/GenBank/DDBJ whole genome shotgun (WGS) entry which is preliminary data.</text>
</comment>
<dbReference type="PANTHER" id="PTHR36558">
    <property type="entry name" value="GLR1098 PROTEIN"/>
    <property type="match status" value="1"/>
</dbReference>
<gene>
    <name evidence="2" type="ORF">HUK38_07240</name>
</gene>
<reference evidence="2 3" key="1">
    <citation type="journal article" date="2020" name="Arch. Microbiol.">
        <title>The genome sequence of the giant phototrophic gammaproteobacterium Thiospirillum jenense gives insight into its physiological properties and phylogenetic relationships.</title>
        <authorList>
            <person name="Imhoff J.F."/>
            <person name="Meyer T.E."/>
            <person name="Kyndt J.A."/>
        </authorList>
    </citation>
    <scope>NUCLEOTIDE SEQUENCE [LARGE SCALE GENOMIC DNA]</scope>
    <source>
        <strain evidence="2 3">DSM 216</strain>
    </source>
</reference>
<feature type="domain" description="Putative restriction endonuclease" evidence="1">
    <location>
        <begin position="15"/>
        <end position="155"/>
    </location>
</feature>
<keyword evidence="2" id="KW-0255">Endonuclease</keyword>
<evidence type="ECO:0000259" key="1">
    <source>
        <dbReference type="Pfam" id="PF05685"/>
    </source>
</evidence>
<sequence length="184" mass="21103">MSNTALIEHYSVDVYRQWEGDWELIRGMPVAMAPSPGIAHQHTSGRLFAQFDRALANCSQCTVLYEIDVEFAADTVIRPDVIIICFNPEGDRIVRAPTLIAEVVSPSTVRRDEQTKFQLYRDEGVSYYLLLYPQLAKMKVYRLIDGDYRKVGDFHRETCPIELPHCTIELDCGQLWPHRPTDAN</sequence>
<evidence type="ECO:0000313" key="2">
    <source>
        <dbReference type="EMBL" id="MBB1126024.1"/>
    </source>
</evidence>
<dbReference type="RefSeq" id="WP_182583647.1">
    <property type="nucleotide sequence ID" value="NZ_JABVCQ010000012.1"/>
</dbReference>
<protein>
    <submittedName>
        <fullName evidence="2">Uma2 family endonuclease</fullName>
    </submittedName>
</protein>
<dbReference type="EMBL" id="JABVCQ010000012">
    <property type="protein sequence ID" value="MBB1126024.1"/>
    <property type="molecule type" value="Genomic_DNA"/>
</dbReference>
<dbReference type="Proteomes" id="UP000548632">
    <property type="component" value="Unassembled WGS sequence"/>
</dbReference>
<dbReference type="InterPro" id="IPR011335">
    <property type="entry name" value="Restrct_endonuc-II-like"/>
</dbReference>
<accession>A0A839HBT8</accession>